<organism evidence="7 8">
    <name type="scientific">Aquipseudomonas ullengensis</name>
    <dbReference type="NCBI Taxonomy" id="2759166"/>
    <lineage>
        <taxon>Bacteria</taxon>
        <taxon>Pseudomonadati</taxon>
        <taxon>Pseudomonadota</taxon>
        <taxon>Gammaproteobacteria</taxon>
        <taxon>Pseudomonadales</taxon>
        <taxon>Pseudomonadaceae</taxon>
        <taxon>Aquipseudomonas</taxon>
    </lineage>
</organism>
<dbReference type="PANTHER" id="PTHR30213:SF0">
    <property type="entry name" value="UPF0761 MEMBRANE PROTEIN YIHY"/>
    <property type="match status" value="1"/>
</dbReference>
<feature type="transmembrane region" description="Helical" evidence="6">
    <location>
        <begin position="30"/>
        <end position="56"/>
    </location>
</feature>
<feature type="transmembrane region" description="Helical" evidence="6">
    <location>
        <begin position="246"/>
        <end position="267"/>
    </location>
</feature>
<accession>A0A7W4LQQ1</accession>
<dbReference type="EMBL" id="JACJUD010000009">
    <property type="protein sequence ID" value="MBB2497450.1"/>
    <property type="molecule type" value="Genomic_DNA"/>
</dbReference>
<feature type="transmembrane region" description="Helical" evidence="6">
    <location>
        <begin position="138"/>
        <end position="156"/>
    </location>
</feature>
<keyword evidence="8" id="KW-1185">Reference proteome</keyword>
<dbReference type="AlphaFoldDB" id="A0A7W4LQQ1"/>
<keyword evidence="5 6" id="KW-0472">Membrane</keyword>
<sequence length="291" mass="32074">MFFPDLRGVSWWTISKCTVLEYIDDELPTYAAALAFQLFFSLFPFLLFLVAIIGLLDIQPFFDWLREQAALVLPRAVMELVDPAIVQLQTQKVGLFSVGILLALWTASAAVRSTMAAMNKAYGVVDARPLWKRVPLSLLYTVAIALALLTAAGLMVTGPQAMNWLAQQVGLERTVVILWAWLRWPLALLMLMAVVAAVYYLAPDVQQEFRFITPGSVLAVMVWIGASLAFGFYAQNFASYNATYGSIGAIILFLLYLYISSAVLLFGAELNAVIEHHARDGKAPGEKVADA</sequence>
<dbReference type="InterPro" id="IPR017039">
    <property type="entry name" value="Virul_fac_BrkB"/>
</dbReference>
<evidence type="ECO:0000313" key="7">
    <source>
        <dbReference type="EMBL" id="MBB2497450.1"/>
    </source>
</evidence>
<dbReference type="Proteomes" id="UP000542720">
    <property type="component" value="Unassembled WGS sequence"/>
</dbReference>
<evidence type="ECO:0000313" key="8">
    <source>
        <dbReference type="Proteomes" id="UP000542720"/>
    </source>
</evidence>
<evidence type="ECO:0000256" key="5">
    <source>
        <dbReference type="ARBA" id="ARBA00023136"/>
    </source>
</evidence>
<keyword evidence="4 6" id="KW-1133">Transmembrane helix</keyword>
<proteinExistence type="predicted"/>
<evidence type="ECO:0000256" key="2">
    <source>
        <dbReference type="ARBA" id="ARBA00022475"/>
    </source>
</evidence>
<dbReference type="Pfam" id="PF03631">
    <property type="entry name" value="Virul_fac_BrkB"/>
    <property type="match status" value="1"/>
</dbReference>
<keyword evidence="2" id="KW-1003">Cell membrane</keyword>
<evidence type="ECO:0000256" key="6">
    <source>
        <dbReference type="SAM" id="Phobius"/>
    </source>
</evidence>
<protein>
    <submittedName>
        <fullName evidence="7">YihY/virulence factor BrkB family protein</fullName>
    </submittedName>
</protein>
<keyword evidence="3 6" id="KW-0812">Transmembrane</keyword>
<name>A0A7W4LQQ1_9GAMM</name>
<dbReference type="PANTHER" id="PTHR30213">
    <property type="entry name" value="INNER MEMBRANE PROTEIN YHJD"/>
    <property type="match status" value="1"/>
</dbReference>
<reference evidence="7 8" key="1">
    <citation type="submission" date="2020-08" db="EMBL/GenBank/DDBJ databases">
        <authorList>
            <person name="Kim C.M."/>
        </authorList>
    </citation>
    <scope>NUCLEOTIDE SEQUENCE [LARGE SCALE GENOMIC DNA]</scope>
    <source>
        <strain evidence="7 8">UL070</strain>
    </source>
</reference>
<dbReference type="RefSeq" id="WP_183090984.1">
    <property type="nucleotide sequence ID" value="NZ_JACJUD010000009.1"/>
</dbReference>
<dbReference type="NCBIfam" id="TIGR00765">
    <property type="entry name" value="yihY_not_rbn"/>
    <property type="match status" value="1"/>
</dbReference>
<feature type="transmembrane region" description="Helical" evidence="6">
    <location>
        <begin position="176"/>
        <end position="202"/>
    </location>
</feature>
<evidence type="ECO:0000256" key="1">
    <source>
        <dbReference type="ARBA" id="ARBA00004651"/>
    </source>
</evidence>
<dbReference type="GO" id="GO:0005886">
    <property type="term" value="C:plasma membrane"/>
    <property type="evidence" value="ECO:0007669"/>
    <property type="project" value="UniProtKB-SubCell"/>
</dbReference>
<gene>
    <name evidence="7" type="ORF">H3H51_20710</name>
</gene>
<dbReference type="PIRSF" id="PIRSF035875">
    <property type="entry name" value="RNase_BN"/>
    <property type="match status" value="1"/>
</dbReference>
<comment type="subcellular location">
    <subcellularLocation>
        <location evidence="1">Cell membrane</location>
        <topology evidence="1">Multi-pass membrane protein</topology>
    </subcellularLocation>
</comment>
<evidence type="ECO:0000256" key="4">
    <source>
        <dbReference type="ARBA" id="ARBA00022989"/>
    </source>
</evidence>
<evidence type="ECO:0000256" key="3">
    <source>
        <dbReference type="ARBA" id="ARBA00022692"/>
    </source>
</evidence>
<feature type="transmembrane region" description="Helical" evidence="6">
    <location>
        <begin position="214"/>
        <end position="234"/>
    </location>
</feature>
<comment type="caution">
    <text evidence="7">The sequence shown here is derived from an EMBL/GenBank/DDBJ whole genome shotgun (WGS) entry which is preliminary data.</text>
</comment>